<evidence type="ECO:0000313" key="3">
    <source>
        <dbReference type="EMBL" id="KAG7344636.1"/>
    </source>
</evidence>
<keyword evidence="2" id="KW-0812">Transmembrane</keyword>
<keyword evidence="5" id="KW-1185">Reference proteome</keyword>
<reference evidence="3" key="1">
    <citation type="journal article" date="2021" name="Sci. Rep.">
        <title>Diploid genomic architecture of Nitzschia inconspicua, an elite biomass production diatom.</title>
        <authorList>
            <person name="Oliver A."/>
            <person name="Podell S."/>
            <person name="Pinowska A."/>
            <person name="Traller J.C."/>
            <person name="Smith S.R."/>
            <person name="McClure R."/>
            <person name="Beliaev A."/>
            <person name="Bohutskyi P."/>
            <person name="Hill E.A."/>
            <person name="Rabines A."/>
            <person name="Zheng H."/>
            <person name="Allen L.Z."/>
            <person name="Kuo A."/>
            <person name="Grigoriev I.V."/>
            <person name="Allen A.E."/>
            <person name="Hazlebeck D."/>
            <person name="Allen E.E."/>
        </authorList>
    </citation>
    <scope>NUCLEOTIDE SEQUENCE</scope>
    <source>
        <strain evidence="3">Hildebrandi</strain>
    </source>
</reference>
<feature type="region of interest" description="Disordered" evidence="1">
    <location>
        <begin position="1"/>
        <end position="37"/>
    </location>
</feature>
<evidence type="ECO:0000256" key="2">
    <source>
        <dbReference type="SAM" id="Phobius"/>
    </source>
</evidence>
<reference evidence="3" key="2">
    <citation type="submission" date="2021-04" db="EMBL/GenBank/DDBJ databases">
        <authorList>
            <person name="Podell S."/>
        </authorList>
    </citation>
    <scope>NUCLEOTIDE SEQUENCE</scope>
    <source>
        <strain evidence="3">Hildebrandi</strain>
    </source>
</reference>
<dbReference type="OrthoDB" id="42013at2759"/>
<feature type="compositionally biased region" description="Polar residues" evidence="1">
    <location>
        <begin position="7"/>
        <end position="16"/>
    </location>
</feature>
<dbReference type="InterPro" id="IPR050587">
    <property type="entry name" value="GNT1/Glycosyltrans_8"/>
</dbReference>
<proteinExistence type="predicted"/>
<name>A0A9K3PF67_9STRA</name>
<evidence type="ECO:0000256" key="1">
    <source>
        <dbReference type="SAM" id="MobiDB-lite"/>
    </source>
</evidence>
<dbReference type="PANTHER" id="PTHR11183">
    <property type="entry name" value="GLYCOGENIN SUBFAMILY MEMBER"/>
    <property type="match status" value="1"/>
</dbReference>
<comment type="caution">
    <text evidence="3">The sequence shown here is derived from an EMBL/GenBank/DDBJ whole genome shotgun (WGS) entry which is preliminary data.</text>
</comment>
<gene>
    <name evidence="4" type="ORF">IV203_019032</name>
    <name evidence="3" type="ORF">IV203_022644</name>
</gene>
<dbReference type="EMBL" id="JAGRRH010000004">
    <property type="protein sequence ID" value="KAG7370462.1"/>
    <property type="molecule type" value="Genomic_DNA"/>
</dbReference>
<evidence type="ECO:0000313" key="5">
    <source>
        <dbReference type="Proteomes" id="UP000693970"/>
    </source>
</evidence>
<dbReference type="EMBL" id="JAGRRH010000023">
    <property type="protein sequence ID" value="KAG7344636.1"/>
    <property type="molecule type" value="Genomic_DNA"/>
</dbReference>
<protein>
    <submittedName>
        <fullName evidence="3">Uncharacterized protein</fullName>
    </submittedName>
</protein>
<dbReference type="Proteomes" id="UP000693970">
    <property type="component" value="Unassembled WGS sequence"/>
</dbReference>
<sequence length="564" mass="63828">MTPQPPSQQRNRAKIQTASLSSRHGSHSTTTTTISSPTKQRTRQLLLCCGTLLKRRQVIFSVVVSLVFVLICVSLNVVFVTQQQQQQQQQQTQHQSTKLHTEPTLLSNEEKTTTTETTIISPKTPLATVAHVVSLIKCNKKASVTGFLDAAAVLRHSIHQQSIHANNSNNNKTTNNISKYSYHMYAIVHESCQENAELLSRLGYTSLVRPSPVVLEDIQPGWYKDHVEGENCCGSAEFIKLYAYTLDQHPIVVHWDLDVALFQPMDDLFDAMLFDKESIQGRQARQRLNVQHPHKPLPDTIDAYFTRDITSAQPWEIRQGVQGGFLVARPNQSQFDQYLQFIKRGNYVGPGRGYNKGWDGLGYGGFQGAMAYQGAVAYFYDQLAPNTAVELDICIWNQVVADVIWRGPDGPRELLGHCREYPTQTGVTLEQNTPENGYCNDCRIVPVQDVKSAHYTACKKPWECTLPYPRKPKQKRKEYKLNELTNVTTCGLLFRRWFDLRRDFEDALERAAGVVPSPRNGKYEPQYFGGYCEDRGRYIPMNPPPPSSKQQGQADISQLLYEGV</sequence>
<feature type="transmembrane region" description="Helical" evidence="2">
    <location>
        <begin position="58"/>
        <end position="80"/>
    </location>
</feature>
<accession>A0A9K3PF67</accession>
<organism evidence="3 5">
    <name type="scientific">Nitzschia inconspicua</name>
    <dbReference type="NCBI Taxonomy" id="303405"/>
    <lineage>
        <taxon>Eukaryota</taxon>
        <taxon>Sar</taxon>
        <taxon>Stramenopiles</taxon>
        <taxon>Ochrophyta</taxon>
        <taxon>Bacillariophyta</taxon>
        <taxon>Bacillariophyceae</taxon>
        <taxon>Bacillariophycidae</taxon>
        <taxon>Bacillariales</taxon>
        <taxon>Bacillariaceae</taxon>
        <taxon>Nitzschia</taxon>
    </lineage>
</organism>
<dbReference type="AlphaFoldDB" id="A0A9K3PF67"/>
<feature type="region of interest" description="Disordered" evidence="1">
    <location>
        <begin position="93"/>
        <end position="117"/>
    </location>
</feature>
<keyword evidence="2" id="KW-1133">Transmembrane helix</keyword>
<evidence type="ECO:0000313" key="4">
    <source>
        <dbReference type="EMBL" id="KAG7370462.1"/>
    </source>
</evidence>
<keyword evidence="2" id="KW-0472">Membrane</keyword>
<feature type="compositionally biased region" description="Low complexity" evidence="1">
    <location>
        <begin position="17"/>
        <end position="37"/>
    </location>
</feature>